<organism evidence="1 2">
    <name type="scientific">Lacticaseibacillus jixianensis</name>
    <dbReference type="NCBI Taxonomy" id="2486012"/>
    <lineage>
        <taxon>Bacteria</taxon>
        <taxon>Bacillati</taxon>
        <taxon>Bacillota</taxon>
        <taxon>Bacilli</taxon>
        <taxon>Lactobacillales</taxon>
        <taxon>Lactobacillaceae</taxon>
        <taxon>Lacticaseibacillus</taxon>
    </lineage>
</organism>
<dbReference type="EMBL" id="JBHTMO010000001">
    <property type="protein sequence ID" value="MFD1392016.1"/>
    <property type="molecule type" value="Genomic_DNA"/>
</dbReference>
<accession>A0ABW4B547</accession>
<keyword evidence="2" id="KW-1185">Reference proteome</keyword>
<dbReference type="Gene3D" id="3.40.630.30">
    <property type="match status" value="1"/>
</dbReference>
<dbReference type="RefSeq" id="WP_125584475.1">
    <property type="nucleotide sequence ID" value="NZ_JBHTMO010000001.1"/>
</dbReference>
<evidence type="ECO:0000313" key="1">
    <source>
        <dbReference type="EMBL" id="MFD1392016.1"/>
    </source>
</evidence>
<keyword evidence="1" id="KW-0012">Acyltransferase</keyword>
<gene>
    <name evidence="1" type="ORF">ACFQ3L_00235</name>
</gene>
<sequence length="70" mass="7836">MLGYAFTDLHLTAVTLDVFDFNPRALHVYRKVGFTQTGRIEHDLVLDGQPHTTFTMRATAASFAKKGPQL</sequence>
<keyword evidence="1" id="KW-0808">Transferase</keyword>
<dbReference type="SUPFAM" id="SSF55729">
    <property type="entry name" value="Acyl-CoA N-acyltransferases (Nat)"/>
    <property type="match status" value="1"/>
</dbReference>
<dbReference type="GO" id="GO:0016746">
    <property type="term" value="F:acyltransferase activity"/>
    <property type="evidence" value="ECO:0007669"/>
    <property type="project" value="UniProtKB-KW"/>
</dbReference>
<proteinExistence type="predicted"/>
<dbReference type="InterPro" id="IPR016181">
    <property type="entry name" value="Acyl_CoA_acyltransferase"/>
</dbReference>
<comment type="caution">
    <text evidence="1">The sequence shown here is derived from an EMBL/GenBank/DDBJ whole genome shotgun (WGS) entry which is preliminary data.</text>
</comment>
<dbReference type="Proteomes" id="UP001597249">
    <property type="component" value="Unassembled WGS sequence"/>
</dbReference>
<protein>
    <submittedName>
        <fullName evidence="1">GNAT family N-acetyltransferase</fullName>
        <ecNumber evidence="1">2.3.-.-</ecNumber>
    </submittedName>
</protein>
<name>A0ABW4B547_9LACO</name>
<evidence type="ECO:0000313" key="2">
    <source>
        <dbReference type="Proteomes" id="UP001597249"/>
    </source>
</evidence>
<dbReference type="EC" id="2.3.-.-" evidence="1"/>
<reference evidence="2" key="1">
    <citation type="journal article" date="2019" name="Int. J. Syst. Evol. Microbiol.">
        <title>The Global Catalogue of Microorganisms (GCM) 10K type strain sequencing project: providing services to taxonomists for standard genome sequencing and annotation.</title>
        <authorList>
            <consortium name="The Broad Institute Genomics Platform"/>
            <consortium name="The Broad Institute Genome Sequencing Center for Infectious Disease"/>
            <person name="Wu L."/>
            <person name="Ma J."/>
        </authorList>
    </citation>
    <scope>NUCLEOTIDE SEQUENCE [LARGE SCALE GENOMIC DNA]</scope>
    <source>
        <strain evidence="2">CCM 8911</strain>
    </source>
</reference>